<gene>
    <name evidence="1" type="ORF">PHAVU_001G200800g</name>
</gene>
<proteinExistence type="predicted"/>
<evidence type="ECO:0000313" key="1">
    <source>
        <dbReference type="EMBL" id="ESW35033.1"/>
    </source>
</evidence>
<sequence>MIKCIINFFCKNLCSALWFLVKLLASLIKRRVEGVLPYLQSMVLCVKLQGKFIDRDFVERGRAYNGVLVAQAHPFK</sequence>
<name>V7D052_PHAVU</name>
<protein>
    <submittedName>
        <fullName evidence="1">Uncharacterized protein</fullName>
    </submittedName>
</protein>
<dbReference type="Proteomes" id="UP000000226">
    <property type="component" value="Chromosome 1"/>
</dbReference>
<evidence type="ECO:0000313" key="2">
    <source>
        <dbReference type="Proteomes" id="UP000000226"/>
    </source>
</evidence>
<dbReference type="AlphaFoldDB" id="V7D052"/>
<keyword evidence="2" id="KW-1185">Reference proteome</keyword>
<dbReference type="EMBL" id="CM002288">
    <property type="protein sequence ID" value="ESW35033.1"/>
    <property type="molecule type" value="Genomic_DNA"/>
</dbReference>
<accession>V7D052</accession>
<dbReference type="Gramene" id="ESW35033">
    <property type="protein sequence ID" value="ESW35033"/>
    <property type="gene ID" value="PHAVU_001G200800g"/>
</dbReference>
<reference evidence="2" key="1">
    <citation type="journal article" date="2014" name="Nat. Genet.">
        <title>A reference genome for common bean and genome-wide analysis of dual domestications.</title>
        <authorList>
            <person name="Schmutz J."/>
            <person name="McClean P.E."/>
            <person name="Mamidi S."/>
            <person name="Wu G.A."/>
            <person name="Cannon S.B."/>
            <person name="Grimwood J."/>
            <person name="Jenkins J."/>
            <person name="Shu S."/>
            <person name="Song Q."/>
            <person name="Chavarro C."/>
            <person name="Torres-Torres M."/>
            <person name="Geffroy V."/>
            <person name="Moghaddam S.M."/>
            <person name="Gao D."/>
            <person name="Abernathy B."/>
            <person name="Barry K."/>
            <person name="Blair M."/>
            <person name="Brick M.A."/>
            <person name="Chovatia M."/>
            <person name="Gepts P."/>
            <person name="Goodstein D.M."/>
            <person name="Gonzales M."/>
            <person name="Hellsten U."/>
            <person name="Hyten D.L."/>
            <person name="Jia G."/>
            <person name="Kelly J.D."/>
            <person name="Kudrna D."/>
            <person name="Lee R."/>
            <person name="Richard M.M."/>
            <person name="Miklas P.N."/>
            <person name="Osorno J.M."/>
            <person name="Rodrigues J."/>
            <person name="Thareau V."/>
            <person name="Urrea C.A."/>
            <person name="Wang M."/>
            <person name="Yu Y."/>
            <person name="Zhang M."/>
            <person name="Wing R.A."/>
            <person name="Cregan P.B."/>
            <person name="Rokhsar D.S."/>
            <person name="Jackson S.A."/>
        </authorList>
    </citation>
    <scope>NUCLEOTIDE SEQUENCE [LARGE SCALE GENOMIC DNA]</scope>
    <source>
        <strain evidence="2">cv. G19833</strain>
    </source>
</reference>
<organism evidence="1 2">
    <name type="scientific">Phaseolus vulgaris</name>
    <name type="common">Kidney bean</name>
    <name type="synonym">French bean</name>
    <dbReference type="NCBI Taxonomy" id="3885"/>
    <lineage>
        <taxon>Eukaryota</taxon>
        <taxon>Viridiplantae</taxon>
        <taxon>Streptophyta</taxon>
        <taxon>Embryophyta</taxon>
        <taxon>Tracheophyta</taxon>
        <taxon>Spermatophyta</taxon>
        <taxon>Magnoliopsida</taxon>
        <taxon>eudicotyledons</taxon>
        <taxon>Gunneridae</taxon>
        <taxon>Pentapetalae</taxon>
        <taxon>rosids</taxon>
        <taxon>fabids</taxon>
        <taxon>Fabales</taxon>
        <taxon>Fabaceae</taxon>
        <taxon>Papilionoideae</taxon>
        <taxon>50 kb inversion clade</taxon>
        <taxon>NPAAA clade</taxon>
        <taxon>indigoferoid/millettioid clade</taxon>
        <taxon>Phaseoleae</taxon>
        <taxon>Phaseolus</taxon>
    </lineage>
</organism>